<name>A0A6A6PIX3_9PEZI</name>
<evidence type="ECO:0000313" key="2">
    <source>
        <dbReference type="EMBL" id="KAF2479664.1"/>
    </source>
</evidence>
<accession>A0A6A6PIX3</accession>
<keyword evidence="3" id="KW-1185">Reference proteome</keyword>
<feature type="region of interest" description="Disordered" evidence="1">
    <location>
        <begin position="28"/>
        <end position="60"/>
    </location>
</feature>
<dbReference type="Proteomes" id="UP000799767">
    <property type="component" value="Unassembled WGS sequence"/>
</dbReference>
<dbReference type="GeneID" id="54479384"/>
<evidence type="ECO:0000313" key="3">
    <source>
        <dbReference type="Proteomes" id="UP000799767"/>
    </source>
</evidence>
<proteinExistence type="predicted"/>
<dbReference type="RefSeq" id="XP_033586234.1">
    <property type="nucleotide sequence ID" value="XM_033738382.1"/>
</dbReference>
<sequence length="227" mass="25249">MEEYEEGGDEVCWRSIYGACTSKCLSPESNGVRRHLRQTRRKQDRRTSRLGSSRRKHLHSMDHLDGAKEGFPVAAKHCEGRVGIATHVKPADTPLHLRNYIETCWPGRPRRRSRKMMGNVAIRGGLGHRLAGLQGCCCAGGFSTCRARASRDRQHGVVPSGRRWESAEGIGAGSVTSAKPCRHFEASKTQKVGRLPPVGMAKSSMSADRFHHRRVGTLADRRVRMGR</sequence>
<feature type="compositionally biased region" description="Basic residues" evidence="1">
    <location>
        <begin position="32"/>
        <end position="44"/>
    </location>
</feature>
<organism evidence="2 3">
    <name type="scientific">Neohortaea acidophila</name>
    <dbReference type="NCBI Taxonomy" id="245834"/>
    <lineage>
        <taxon>Eukaryota</taxon>
        <taxon>Fungi</taxon>
        <taxon>Dikarya</taxon>
        <taxon>Ascomycota</taxon>
        <taxon>Pezizomycotina</taxon>
        <taxon>Dothideomycetes</taxon>
        <taxon>Dothideomycetidae</taxon>
        <taxon>Mycosphaerellales</taxon>
        <taxon>Teratosphaeriaceae</taxon>
        <taxon>Neohortaea</taxon>
    </lineage>
</organism>
<protein>
    <submittedName>
        <fullName evidence="2">Uncharacterized protein</fullName>
    </submittedName>
</protein>
<dbReference type="AlphaFoldDB" id="A0A6A6PIX3"/>
<evidence type="ECO:0000256" key="1">
    <source>
        <dbReference type="SAM" id="MobiDB-lite"/>
    </source>
</evidence>
<reference evidence="2" key="1">
    <citation type="journal article" date="2020" name="Stud. Mycol.">
        <title>101 Dothideomycetes genomes: a test case for predicting lifestyles and emergence of pathogens.</title>
        <authorList>
            <person name="Haridas S."/>
            <person name="Albert R."/>
            <person name="Binder M."/>
            <person name="Bloem J."/>
            <person name="Labutti K."/>
            <person name="Salamov A."/>
            <person name="Andreopoulos B."/>
            <person name="Baker S."/>
            <person name="Barry K."/>
            <person name="Bills G."/>
            <person name="Bluhm B."/>
            <person name="Cannon C."/>
            <person name="Castanera R."/>
            <person name="Culley D."/>
            <person name="Daum C."/>
            <person name="Ezra D."/>
            <person name="Gonzalez J."/>
            <person name="Henrissat B."/>
            <person name="Kuo A."/>
            <person name="Liang C."/>
            <person name="Lipzen A."/>
            <person name="Lutzoni F."/>
            <person name="Magnuson J."/>
            <person name="Mondo S."/>
            <person name="Nolan M."/>
            <person name="Ohm R."/>
            <person name="Pangilinan J."/>
            <person name="Park H.-J."/>
            <person name="Ramirez L."/>
            <person name="Alfaro M."/>
            <person name="Sun H."/>
            <person name="Tritt A."/>
            <person name="Yoshinaga Y."/>
            <person name="Zwiers L.-H."/>
            <person name="Turgeon B."/>
            <person name="Goodwin S."/>
            <person name="Spatafora J."/>
            <person name="Crous P."/>
            <person name="Grigoriev I."/>
        </authorList>
    </citation>
    <scope>NUCLEOTIDE SEQUENCE</scope>
    <source>
        <strain evidence="2">CBS 113389</strain>
    </source>
</reference>
<gene>
    <name evidence="2" type="ORF">BDY17DRAFT_43062</name>
</gene>
<dbReference type="EMBL" id="MU001641">
    <property type="protein sequence ID" value="KAF2479664.1"/>
    <property type="molecule type" value="Genomic_DNA"/>
</dbReference>